<reference evidence="1" key="1">
    <citation type="submission" date="2023-02" db="EMBL/GenBank/DDBJ databases">
        <title>Polaribacter ponticola sp. nov., isolated from seawater.</title>
        <authorList>
            <person name="Baek J.H."/>
            <person name="Kim J.M."/>
            <person name="Choi D.G."/>
            <person name="Jeon C.O."/>
        </authorList>
    </citation>
    <scope>NUCLEOTIDE SEQUENCE</scope>
    <source>
        <strain evidence="1">MSW5</strain>
    </source>
</reference>
<name>A0ABT5S4A8_9FLAO</name>
<keyword evidence="2" id="KW-1185">Reference proteome</keyword>
<dbReference type="RefSeq" id="WP_274270110.1">
    <property type="nucleotide sequence ID" value="NZ_JAOSLC020000001.1"/>
</dbReference>
<dbReference type="EMBL" id="JAOSLC020000001">
    <property type="protein sequence ID" value="MDD7912939.1"/>
    <property type="molecule type" value="Genomic_DNA"/>
</dbReference>
<proteinExistence type="predicted"/>
<evidence type="ECO:0000313" key="1">
    <source>
        <dbReference type="EMBL" id="MDD7912939.1"/>
    </source>
</evidence>
<evidence type="ECO:0000313" key="2">
    <source>
        <dbReference type="Proteomes" id="UP001151478"/>
    </source>
</evidence>
<accession>A0ABT5S4A8</accession>
<dbReference type="Proteomes" id="UP001151478">
    <property type="component" value="Unassembled WGS sequence"/>
</dbReference>
<organism evidence="1 2">
    <name type="scientific">Polaribacter ponticola</name>
    <dbReference type="NCBI Taxonomy" id="2978475"/>
    <lineage>
        <taxon>Bacteria</taxon>
        <taxon>Pseudomonadati</taxon>
        <taxon>Bacteroidota</taxon>
        <taxon>Flavobacteriia</taxon>
        <taxon>Flavobacteriales</taxon>
        <taxon>Flavobacteriaceae</taxon>
    </lineage>
</organism>
<protein>
    <submittedName>
        <fullName evidence="1">Uncharacterized protein</fullName>
    </submittedName>
</protein>
<gene>
    <name evidence="1" type="ORF">N5A56_000155</name>
</gene>
<comment type="caution">
    <text evidence="1">The sequence shown here is derived from an EMBL/GenBank/DDBJ whole genome shotgun (WGS) entry which is preliminary data.</text>
</comment>
<sequence>MVKSKTPEKLATLHTLHSILDLNAKESLVAFKDTAFAKDYQTFKEDAKVVFTELINFVTNAKTL</sequence>